<evidence type="ECO:0000313" key="3">
    <source>
        <dbReference type="EMBL" id="MCR1899992.1"/>
    </source>
</evidence>
<keyword evidence="4" id="KW-1185">Reference proteome</keyword>
<dbReference type="PANTHER" id="PTHR39966">
    <property type="entry name" value="BLL2471 PROTEIN-RELATED"/>
    <property type="match status" value="1"/>
</dbReference>
<comment type="caution">
    <text evidence="3">The sequence shown here is derived from an EMBL/GenBank/DDBJ whole genome shotgun (WGS) entry which is preliminary data.</text>
</comment>
<feature type="domain" description="Hemerythrin-like" evidence="2">
    <location>
        <begin position="4"/>
        <end position="139"/>
    </location>
</feature>
<dbReference type="PANTHER" id="PTHR39966:SF1">
    <property type="entry name" value="HEMERYTHRIN-LIKE DOMAIN-CONTAINING PROTEIN"/>
    <property type="match status" value="1"/>
</dbReference>
<dbReference type="InterPro" id="IPR012312">
    <property type="entry name" value="Hemerythrin-like"/>
</dbReference>
<feature type="coiled-coil region" evidence="1">
    <location>
        <begin position="145"/>
        <end position="182"/>
    </location>
</feature>
<dbReference type="Proteomes" id="UP001205748">
    <property type="component" value="Unassembled WGS sequence"/>
</dbReference>
<evidence type="ECO:0000259" key="2">
    <source>
        <dbReference type="Pfam" id="PF01814"/>
    </source>
</evidence>
<dbReference type="Gene3D" id="1.20.120.520">
    <property type="entry name" value="nmb1532 protein domain like"/>
    <property type="match status" value="1"/>
</dbReference>
<evidence type="ECO:0000256" key="1">
    <source>
        <dbReference type="SAM" id="Coils"/>
    </source>
</evidence>
<name>A0AAE3HI69_9FIRM</name>
<dbReference type="RefSeq" id="WP_257532870.1">
    <property type="nucleotide sequence ID" value="NZ_JANKAS010000017.1"/>
</dbReference>
<reference evidence="3" key="1">
    <citation type="submission" date="2022-07" db="EMBL/GenBank/DDBJ databases">
        <title>Enhanced cultured diversity of the mouse gut microbiota enables custom-made synthetic communities.</title>
        <authorList>
            <person name="Afrizal A."/>
        </authorList>
    </citation>
    <scope>NUCLEOTIDE SEQUENCE</scope>
    <source>
        <strain evidence="3">DSM 28593</strain>
    </source>
</reference>
<dbReference type="AlphaFoldDB" id="A0AAE3HI69"/>
<sequence>MKSIDILVQEHNNIQRVLAVVRKACMDIVEGGDVDTEDFLAIVDFIKNYADKHHHGKEEDMLFADMSNELGEAIKVGPVQGMLIEHDMGRRFVKLLEEAIKRYQAGDKGAKVDIIANAIGYAHLLNDHIDKENNVLYQFALRQLKDETKEKLDREFNEYESLDEHQERREKYIHMVKELQKKYNLI</sequence>
<evidence type="ECO:0000313" key="4">
    <source>
        <dbReference type="Proteomes" id="UP001205748"/>
    </source>
</evidence>
<dbReference type="EMBL" id="JANKAS010000017">
    <property type="protein sequence ID" value="MCR1899992.1"/>
    <property type="molecule type" value="Genomic_DNA"/>
</dbReference>
<dbReference type="CDD" id="cd12108">
    <property type="entry name" value="Hr-like"/>
    <property type="match status" value="1"/>
</dbReference>
<accession>A0AAE3HI69</accession>
<keyword evidence="1" id="KW-0175">Coiled coil</keyword>
<protein>
    <submittedName>
        <fullName evidence="3">Hemerythrin domain-containing protein</fullName>
    </submittedName>
</protein>
<dbReference type="GO" id="GO:0005886">
    <property type="term" value="C:plasma membrane"/>
    <property type="evidence" value="ECO:0007669"/>
    <property type="project" value="TreeGrafter"/>
</dbReference>
<organism evidence="3 4">
    <name type="scientific">Irregularibacter muris</name>
    <dbReference type="NCBI Taxonomy" id="1796619"/>
    <lineage>
        <taxon>Bacteria</taxon>
        <taxon>Bacillati</taxon>
        <taxon>Bacillota</taxon>
        <taxon>Clostridia</taxon>
        <taxon>Eubacteriales</taxon>
        <taxon>Eubacteriaceae</taxon>
        <taxon>Irregularibacter</taxon>
    </lineage>
</organism>
<proteinExistence type="predicted"/>
<dbReference type="Pfam" id="PF01814">
    <property type="entry name" value="Hemerythrin"/>
    <property type="match status" value="1"/>
</dbReference>
<gene>
    <name evidence="3" type="ORF">NSA47_13565</name>
</gene>